<proteinExistence type="predicted"/>
<dbReference type="PROSITE" id="PS51208">
    <property type="entry name" value="AUTOTRANSPORTER"/>
    <property type="match status" value="1"/>
</dbReference>
<dbReference type="InterPro" id="IPR036709">
    <property type="entry name" value="Autotransporte_beta_dom_sf"/>
</dbReference>
<organism evidence="3 4">
    <name type="scientific">Yersinia enterocolitica</name>
    <dbReference type="NCBI Taxonomy" id="630"/>
    <lineage>
        <taxon>Bacteria</taxon>
        <taxon>Pseudomonadati</taxon>
        <taxon>Pseudomonadota</taxon>
        <taxon>Gammaproteobacteria</taxon>
        <taxon>Enterobacterales</taxon>
        <taxon>Yersiniaceae</taxon>
        <taxon>Yersinia</taxon>
    </lineage>
</organism>
<dbReference type="EMBL" id="CGBR01000020">
    <property type="protein sequence ID" value="CFQ66945.1"/>
    <property type="molecule type" value="Genomic_DNA"/>
</dbReference>
<sequence>MNTPSISQPNSRKETQQAIEPFLLYHYIIPYTKSISVLLLVLSSSAISAQRLGQEQKPVSHISIPTLSEYIVEAIASSAQRRLGQEQKPETVNYTSISTLSGHMVKAIVNLPEYINNMPKYYREAQEYSIETQKYNQIQIKEITSNKYFSTARSLADISTSSTTSLGTTLLKPLTKELKSIVSTTLAKPILRRPDIEDNRLVDLLLELQYAKKMHRNIDRGQRNEEKIQEIRKSILTLERQKEQWEKGEDPQSWNQKLTEANALITEPDPQWKKEIMRAISEGNMLMQVLDEQEKTSARKIIKSLGDSLPSVFAAISETYPAIESGMNTALITTPTKPEAKVKSQTKEKVPVSPQKTAPKPIPKPAPIIAHNPQVGSYIANQIAAQQMFISDDLQYRQGETRYIDPVTGEEKVTSLWLNTSGAKNRFNSGNDQLRTKSNRYAIQLGGTVSKWSNGGDDQGILGITAGFGKSTNHSHSTSSHHQAQGSVDGYNLGLYSIWYADNQTRLGPYIDLLTQYGWFNNQVKAPNVTTAANYKSYLFTSALETGYKIQLLETTDTKLSIQPRAKVMWQRTSGLLHKEPNAILINVEENNAVTTKLGMRTVLEFNIDTLSSAKNLQISPSFEAHWVHSRVNQGVQLSRAYTNPRPIQDKIELVSVNVSPQGNNNIADLKLGIEANIDSNLRLWTYLGHQFGGHNYSDTQATVGMNYRF</sequence>
<dbReference type="AlphaFoldDB" id="A0A0H5GPY6"/>
<reference evidence="3 4" key="1">
    <citation type="submission" date="2015-03" db="EMBL/GenBank/DDBJ databases">
        <authorList>
            <person name="Murphy D."/>
        </authorList>
    </citation>
    <scope>NUCLEOTIDE SEQUENCE [LARGE SCALE GENOMIC DNA]</scope>
    <source>
        <strain evidence="3 4">IP26249</strain>
    </source>
</reference>
<accession>A0A0H5GPY6</accession>
<gene>
    <name evidence="3" type="primary">icsA_1</name>
    <name evidence="3" type="ORF">ERS137941_02779</name>
</gene>
<dbReference type="InterPro" id="IPR006315">
    <property type="entry name" value="OM_autotransptr_brl_dom"/>
</dbReference>
<dbReference type="InterPro" id="IPR005546">
    <property type="entry name" value="Autotransporte_beta"/>
</dbReference>
<dbReference type="InterPro" id="IPR050909">
    <property type="entry name" value="Bact_Autotransporter_VF"/>
</dbReference>
<dbReference type="Gene3D" id="2.40.128.130">
    <property type="entry name" value="Autotransporter beta-domain"/>
    <property type="match status" value="1"/>
</dbReference>
<dbReference type="GO" id="GO:0019867">
    <property type="term" value="C:outer membrane"/>
    <property type="evidence" value="ECO:0007669"/>
    <property type="project" value="InterPro"/>
</dbReference>
<evidence type="ECO:0000313" key="4">
    <source>
        <dbReference type="Proteomes" id="UP000048841"/>
    </source>
</evidence>
<evidence type="ECO:0000259" key="2">
    <source>
        <dbReference type="PROSITE" id="PS51208"/>
    </source>
</evidence>
<dbReference type="RefSeq" id="WP_023160352.1">
    <property type="nucleotide sequence ID" value="NZ_CGBR01000020.1"/>
</dbReference>
<dbReference type="Pfam" id="PF03797">
    <property type="entry name" value="Autotransporter"/>
    <property type="match status" value="1"/>
</dbReference>
<feature type="domain" description="Autotransporter" evidence="2">
    <location>
        <begin position="409"/>
        <end position="710"/>
    </location>
</feature>
<protein>
    <submittedName>
        <fullName evidence="3">Type V secretory pathway, adhesin AidA</fullName>
    </submittedName>
</protein>
<dbReference type="PANTHER" id="PTHR12338">
    <property type="entry name" value="AUTOTRANSPORTER"/>
    <property type="match status" value="1"/>
</dbReference>
<dbReference type="NCBIfam" id="TIGR01414">
    <property type="entry name" value="autotrans_barl"/>
    <property type="match status" value="1"/>
</dbReference>
<evidence type="ECO:0000313" key="3">
    <source>
        <dbReference type="EMBL" id="CFQ66945.1"/>
    </source>
</evidence>
<dbReference type="SUPFAM" id="SSF103515">
    <property type="entry name" value="Autotransporter"/>
    <property type="match status" value="1"/>
</dbReference>
<feature type="region of interest" description="Disordered" evidence="1">
    <location>
        <begin position="337"/>
        <end position="367"/>
    </location>
</feature>
<feature type="compositionally biased region" description="Basic and acidic residues" evidence="1">
    <location>
        <begin position="338"/>
        <end position="350"/>
    </location>
</feature>
<dbReference type="SMART" id="SM00869">
    <property type="entry name" value="Autotransporter"/>
    <property type="match status" value="1"/>
</dbReference>
<evidence type="ECO:0000256" key="1">
    <source>
        <dbReference type="SAM" id="MobiDB-lite"/>
    </source>
</evidence>
<name>A0A0H5GPY6_YEREN</name>
<dbReference type="PANTHER" id="PTHR12338:SF5">
    <property type="entry name" value="ANTIGEN 43-RELATED"/>
    <property type="match status" value="1"/>
</dbReference>
<dbReference type="Proteomes" id="UP000048841">
    <property type="component" value="Unassembled WGS sequence"/>
</dbReference>